<dbReference type="GO" id="GO:0005739">
    <property type="term" value="C:mitochondrion"/>
    <property type="evidence" value="ECO:0007669"/>
    <property type="project" value="TreeGrafter"/>
</dbReference>
<dbReference type="InterPro" id="IPR035684">
    <property type="entry name" value="ArgRS_core"/>
</dbReference>
<dbReference type="EMBL" id="ML978160">
    <property type="protein sequence ID" value="KAF2034767.1"/>
    <property type="molecule type" value="Genomic_DNA"/>
</dbReference>
<evidence type="ECO:0000256" key="8">
    <source>
        <dbReference type="ARBA" id="ARBA00049339"/>
    </source>
</evidence>
<comment type="similarity">
    <text evidence="1 9">Belongs to the class-I aminoacyl-tRNA synthetase family.</text>
</comment>
<organism evidence="12 13">
    <name type="scientific">Setomelanomma holmii</name>
    <dbReference type="NCBI Taxonomy" id="210430"/>
    <lineage>
        <taxon>Eukaryota</taxon>
        <taxon>Fungi</taxon>
        <taxon>Dikarya</taxon>
        <taxon>Ascomycota</taxon>
        <taxon>Pezizomycotina</taxon>
        <taxon>Dothideomycetes</taxon>
        <taxon>Pleosporomycetidae</taxon>
        <taxon>Pleosporales</taxon>
        <taxon>Pleosporineae</taxon>
        <taxon>Phaeosphaeriaceae</taxon>
        <taxon>Setomelanomma</taxon>
    </lineage>
</organism>
<feature type="domain" description="DALR anticodon binding" evidence="11">
    <location>
        <begin position="402"/>
        <end position="505"/>
    </location>
</feature>
<dbReference type="Pfam" id="PF00750">
    <property type="entry name" value="tRNA-synt_1d"/>
    <property type="match status" value="1"/>
</dbReference>
<dbReference type="SUPFAM" id="SSF52374">
    <property type="entry name" value="Nucleotidylyl transferase"/>
    <property type="match status" value="1"/>
</dbReference>
<sequence>MDVLEQTLAALGLETPIPNVEVSKALANPLNLYRAYLERVLTEISGCDHETATKSIQWPNNIDNGDLSIVLPKLRPRAKAQEVAFELMDKGKHLRSTIIGAFLARLYDSMGWAVTRMNFLGDWGKPIALLYVGWQRFGSEAAFEADAVGHLLDVYHKIDELFQPEQAASKQARDEAVKEGRDESEAQQEIESKGIFTERNGASKKLEDGDDEVNRFWSRVREVVIADYQSFYDTLGIRFDDYSGESEVRAETMAEVEQMLKDKNISEESAGAWMVDMTKLGSKAGHAIIRDRSGSSMYLLRDLAAVIERSRKYSFDKMIYVVASDNSVHFTQMFKILEALDKELADKLHHVKFSEVSKMGATLGKGYKPSFIFDKCEEAMSSLSEVDADKAALMGRSGPITRALGHTVTTALSDQEFEVLAEDDKANLLRILAQYPEVVNAAFNSLETSGIVTYFASVTEQVSDCLDEEDGEVAITSGFAALLEATRIVLKNGMTLLGLKPVTELPQERADTPVAG</sequence>
<dbReference type="InterPro" id="IPR008909">
    <property type="entry name" value="DALR_anticod-bd"/>
</dbReference>
<keyword evidence="13" id="KW-1185">Reference proteome</keyword>
<dbReference type="PANTHER" id="PTHR11956:SF11">
    <property type="entry name" value="ARGININE--TRNA LIGASE, MITOCHONDRIAL-RELATED"/>
    <property type="match status" value="1"/>
</dbReference>
<proteinExistence type="inferred from homology"/>
<dbReference type="InterPro" id="IPR001278">
    <property type="entry name" value="Arg-tRNA-ligase"/>
</dbReference>
<dbReference type="OrthoDB" id="68056at2759"/>
<dbReference type="InterPro" id="IPR014729">
    <property type="entry name" value="Rossmann-like_a/b/a_fold"/>
</dbReference>
<evidence type="ECO:0000256" key="5">
    <source>
        <dbReference type="ARBA" id="ARBA00022840"/>
    </source>
</evidence>
<dbReference type="PRINTS" id="PR01038">
    <property type="entry name" value="TRNASYNTHARG"/>
</dbReference>
<keyword evidence="6 9" id="KW-0648">Protein biosynthesis</keyword>
<dbReference type="GO" id="GO:0032543">
    <property type="term" value="P:mitochondrial translation"/>
    <property type="evidence" value="ECO:0007669"/>
    <property type="project" value="TreeGrafter"/>
</dbReference>
<dbReference type="Gene3D" id="3.40.50.620">
    <property type="entry name" value="HUPs"/>
    <property type="match status" value="1"/>
</dbReference>
<evidence type="ECO:0000256" key="3">
    <source>
        <dbReference type="ARBA" id="ARBA00022598"/>
    </source>
</evidence>
<evidence type="ECO:0000313" key="13">
    <source>
        <dbReference type="Proteomes" id="UP000799777"/>
    </source>
</evidence>
<dbReference type="InterPro" id="IPR036695">
    <property type="entry name" value="Arg-tRNA-synth_N_sf"/>
</dbReference>
<dbReference type="GO" id="GO:0004814">
    <property type="term" value="F:arginine-tRNA ligase activity"/>
    <property type="evidence" value="ECO:0007669"/>
    <property type="project" value="UniProtKB-EC"/>
</dbReference>
<keyword evidence="5 9" id="KW-0067">ATP-binding</keyword>
<dbReference type="EC" id="6.1.1.19" evidence="2"/>
<evidence type="ECO:0000256" key="6">
    <source>
        <dbReference type="ARBA" id="ARBA00022917"/>
    </source>
</evidence>
<reference evidence="12" key="1">
    <citation type="journal article" date="2020" name="Stud. Mycol.">
        <title>101 Dothideomycetes genomes: a test case for predicting lifestyles and emergence of pathogens.</title>
        <authorList>
            <person name="Haridas S."/>
            <person name="Albert R."/>
            <person name="Binder M."/>
            <person name="Bloem J."/>
            <person name="Labutti K."/>
            <person name="Salamov A."/>
            <person name="Andreopoulos B."/>
            <person name="Baker S."/>
            <person name="Barry K."/>
            <person name="Bills G."/>
            <person name="Bluhm B."/>
            <person name="Cannon C."/>
            <person name="Castanera R."/>
            <person name="Culley D."/>
            <person name="Daum C."/>
            <person name="Ezra D."/>
            <person name="Gonzalez J."/>
            <person name="Henrissat B."/>
            <person name="Kuo A."/>
            <person name="Liang C."/>
            <person name="Lipzen A."/>
            <person name="Lutzoni F."/>
            <person name="Magnuson J."/>
            <person name="Mondo S."/>
            <person name="Nolan M."/>
            <person name="Ohm R."/>
            <person name="Pangilinan J."/>
            <person name="Park H.-J."/>
            <person name="Ramirez L."/>
            <person name="Alfaro M."/>
            <person name="Sun H."/>
            <person name="Tritt A."/>
            <person name="Yoshinaga Y."/>
            <person name="Zwiers L.-H."/>
            <person name="Turgeon B."/>
            <person name="Goodwin S."/>
            <person name="Spatafora J."/>
            <person name="Crous P."/>
            <person name="Grigoriev I."/>
        </authorList>
    </citation>
    <scope>NUCLEOTIDE SEQUENCE</scope>
    <source>
        <strain evidence="12">CBS 110217</strain>
    </source>
</reference>
<name>A0A9P4HIQ8_9PLEO</name>
<evidence type="ECO:0000256" key="1">
    <source>
        <dbReference type="ARBA" id="ARBA00005594"/>
    </source>
</evidence>
<protein>
    <recommendedName>
        <fullName evidence="2">arginine--tRNA ligase</fullName>
        <ecNumber evidence="2">6.1.1.19</ecNumber>
    </recommendedName>
</protein>
<dbReference type="Pfam" id="PF05746">
    <property type="entry name" value="DALR_1"/>
    <property type="match status" value="1"/>
</dbReference>
<dbReference type="SMART" id="SM00836">
    <property type="entry name" value="DALR_1"/>
    <property type="match status" value="1"/>
</dbReference>
<evidence type="ECO:0000256" key="2">
    <source>
        <dbReference type="ARBA" id="ARBA00012837"/>
    </source>
</evidence>
<evidence type="ECO:0000259" key="11">
    <source>
        <dbReference type="SMART" id="SM00836"/>
    </source>
</evidence>
<dbReference type="SUPFAM" id="SSF55190">
    <property type="entry name" value="Arginyl-tRNA synthetase (ArgRS), N-terminal 'additional' domain"/>
    <property type="match status" value="1"/>
</dbReference>
<evidence type="ECO:0000256" key="9">
    <source>
        <dbReference type="RuleBase" id="RU363038"/>
    </source>
</evidence>
<evidence type="ECO:0000256" key="7">
    <source>
        <dbReference type="ARBA" id="ARBA00023146"/>
    </source>
</evidence>
<dbReference type="AlphaFoldDB" id="A0A9P4HIQ8"/>
<dbReference type="PANTHER" id="PTHR11956">
    <property type="entry name" value="ARGINYL-TRNA SYNTHETASE"/>
    <property type="match status" value="1"/>
</dbReference>
<feature type="compositionally biased region" description="Basic and acidic residues" evidence="10">
    <location>
        <begin position="171"/>
        <end position="184"/>
    </location>
</feature>
<gene>
    <name evidence="12" type="ORF">EK21DRAFT_55948</name>
</gene>
<dbReference type="SUPFAM" id="SSF47323">
    <property type="entry name" value="Anticodon-binding domain of a subclass of class I aminoacyl-tRNA synthetases"/>
    <property type="match status" value="1"/>
</dbReference>
<evidence type="ECO:0000256" key="4">
    <source>
        <dbReference type="ARBA" id="ARBA00022741"/>
    </source>
</evidence>
<dbReference type="GO" id="GO:0006420">
    <property type="term" value="P:arginyl-tRNA aminoacylation"/>
    <property type="evidence" value="ECO:0007669"/>
    <property type="project" value="InterPro"/>
</dbReference>
<dbReference type="Proteomes" id="UP000799777">
    <property type="component" value="Unassembled WGS sequence"/>
</dbReference>
<keyword evidence="7 9" id="KW-0030">Aminoacyl-tRNA synthetase</keyword>
<accession>A0A9P4HIQ8</accession>
<keyword evidence="3 9" id="KW-0436">Ligase</keyword>
<feature type="region of interest" description="Disordered" evidence="10">
    <location>
        <begin position="166"/>
        <end position="194"/>
    </location>
</feature>
<dbReference type="GO" id="GO:0005524">
    <property type="term" value="F:ATP binding"/>
    <property type="evidence" value="ECO:0007669"/>
    <property type="project" value="UniProtKB-KW"/>
</dbReference>
<evidence type="ECO:0000256" key="10">
    <source>
        <dbReference type="SAM" id="MobiDB-lite"/>
    </source>
</evidence>
<keyword evidence="4 9" id="KW-0547">Nucleotide-binding</keyword>
<dbReference type="InterPro" id="IPR009080">
    <property type="entry name" value="tRNAsynth_Ia_anticodon-bd"/>
</dbReference>
<comment type="catalytic activity">
    <reaction evidence="8">
        <text>tRNA(Arg) + L-arginine + ATP = L-arginyl-tRNA(Arg) + AMP + diphosphate</text>
        <dbReference type="Rhea" id="RHEA:20301"/>
        <dbReference type="Rhea" id="RHEA-COMP:9658"/>
        <dbReference type="Rhea" id="RHEA-COMP:9673"/>
        <dbReference type="ChEBI" id="CHEBI:30616"/>
        <dbReference type="ChEBI" id="CHEBI:32682"/>
        <dbReference type="ChEBI" id="CHEBI:33019"/>
        <dbReference type="ChEBI" id="CHEBI:78442"/>
        <dbReference type="ChEBI" id="CHEBI:78513"/>
        <dbReference type="ChEBI" id="CHEBI:456215"/>
        <dbReference type="EC" id="6.1.1.19"/>
    </reaction>
</comment>
<evidence type="ECO:0000313" key="12">
    <source>
        <dbReference type="EMBL" id="KAF2034767.1"/>
    </source>
</evidence>
<comment type="caution">
    <text evidence="12">The sequence shown here is derived from an EMBL/GenBank/DDBJ whole genome shotgun (WGS) entry which is preliminary data.</text>
</comment>